<dbReference type="InterPro" id="IPR002125">
    <property type="entry name" value="CMP_dCMP_dom"/>
</dbReference>
<evidence type="ECO:0000313" key="4">
    <source>
        <dbReference type="Proteomes" id="UP000235672"/>
    </source>
</evidence>
<name>A0A2J6QPU0_9HELO</name>
<evidence type="ECO:0000259" key="2">
    <source>
        <dbReference type="PROSITE" id="PS51747"/>
    </source>
</evidence>
<dbReference type="PANTHER" id="PTHR11079:SF203">
    <property type="entry name" value="CMP_DCMP-TYPE DEAMINASE DOMAIN-CONTAINING PROTEIN"/>
    <property type="match status" value="1"/>
</dbReference>
<dbReference type="PROSITE" id="PS51747">
    <property type="entry name" value="CYT_DCMP_DEAMINASES_2"/>
    <property type="match status" value="1"/>
</dbReference>
<organism evidence="3 4">
    <name type="scientific">Hyaloscypha hepaticicola</name>
    <dbReference type="NCBI Taxonomy" id="2082293"/>
    <lineage>
        <taxon>Eukaryota</taxon>
        <taxon>Fungi</taxon>
        <taxon>Dikarya</taxon>
        <taxon>Ascomycota</taxon>
        <taxon>Pezizomycotina</taxon>
        <taxon>Leotiomycetes</taxon>
        <taxon>Helotiales</taxon>
        <taxon>Hyaloscyphaceae</taxon>
        <taxon>Hyaloscypha</taxon>
    </lineage>
</organism>
<dbReference type="SUPFAM" id="SSF53927">
    <property type="entry name" value="Cytidine deaminase-like"/>
    <property type="match status" value="1"/>
</dbReference>
<dbReference type="STRING" id="1745343.A0A2J6QPU0"/>
<dbReference type="GO" id="GO:0052717">
    <property type="term" value="F:tRNA-specific adenosine-34 deaminase activity"/>
    <property type="evidence" value="ECO:0007669"/>
    <property type="project" value="TreeGrafter"/>
</dbReference>
<accession>A0A2J6QPU0</accession>
<dbReference type="EMBL" id="KZ613464">
    <property type="protein sequence ID" value="PMD28274.1"/>
    <property type="molecule type" value="Genomic_DNA"/>
</dbReference>
<reference evidence="3 4" key="1">
    <citation type="submission" date="2016-05" db="EMBL/GenBank/DDBJ databases">
        <title>A degradative enzymes factory behind the ericoid mycorrhizal symbiosis.</title>
        <authorList>
            <consortium name="DOE Joint Genome Institute"/>
            <person name="Martino E."/>
            <person name="Morin E."/>
            <person name="Grelet G."/>
            <person name="Kuo A."/>
            <person name="Kohler A."/>
            <person name="Daghino S."/>
            <person name="Barry K."/>
            <person name="Choi C."/>
            <person name="Cichocki N."/>
            <person name="Clum A."/>
            <person name="Copeland A."/>
            <person name="Hainaut M."/>
            <person name="Haridas S."/>
            <person name="Labutti K."/>
            <person name="Lindquist E."/>
            <person name="Lipzen A."/>
            <person name="Khouja H.-R."/>
            <person name="Murat C."/>
            <person name="Ohm R."/>
            <person name="Olson A."/>
            <person name="Spatafora J."/>
            <person name="Veneault-Fourrey C."/>
            <person name="Henrissat B."/>
            <person name="Grigoriev I."/>
            <person name="Martin F."/>
            <person name="Perotto S."/>
        </authorList>
    </citation>
    <scope>NUCLEOTIDE SEQUENCE [LARGE SCALE GENOMIC DNA]</scope>
    <source>
        <strain evidence="3 4">UAMH 7357</strain>
    </source>
</reference>
<evidence type="ECO:0000313" key="3">
    <source>
        <dbReference type="EMBL" id="PMD28274.1"/>
    </source>
</evidence>
<dbReference type="OrthoDB" id="408702at2759"/>
<evidence type="ECO:0000256" key="1">
    <source>
        <dbReference type="SAM" id="SignalP"/>
    </source>
</evidence>
<keyword evidence="4" id="KW-1185">Reference proteome</keyword>
<dbReference type="AlphaFoldDB" id="A0A2J6QPU0"/>
<gene>
    <name evidence="3" type="ORF">NA56DRAFT_559749</name>
</gene>
<sequence length="247" mass="27273">MLYPLLILGLLLLALIHLTHGQSHRHTHPVQTSQQSLSQDTIPFETRVYWMRRANAALAELESPCPFGAFGSVVVNHTDTSSDPKGKLVCMSINQSMQKGNPTLHGEISAINNCSGILTDPNGEYKLSASEALKAFSTLSLYTNAEPCPMCASAIRWSGFAECIYGTSIESLVEKGWGQILIYSDEVFEESTKLPSMTRLIPNVLANETDPFFSWQFDPQYPCPEGCHRSGDGKGCREIWGTTNREL</sequence>
<feature type="chain" id="PRO_5014370061" evidence="1">
    <location>
        <begin position="22"/>
        <end position="247"/>
    </location>
</feature>
<dbReference type="GO" id="GO:0002100">
    <property type="term" value="P:tRNA wobble adenosine to inosine editing"/>
    <property type="evidence" value="ECO:0007669"/>
    <property type="project" value="TreeGrafter"/>
</dbReference>
<protein>
    <submittedName>
        <fullName evidence="3">Cytidine deaminase-like protein</fullName>
    </submittedName>
</protein>
<feature type="domain" description="CMP/dCMP-type deaminase" evidence="2">
    <location>
        <begin position="45"/>
        <end position="188"/>
    </location>
</feature>
<keyword evidence="1" id="KW-0732">Signal</keyword>
<dbReference type="Pfam" id="PF00383">
    <property type="entry name" value="dCMP_cyt_deam_1"/>
    <property type="match status" value="1"/>
</dbReference>
<proteinExistence type="predicted"/>
<dbReference type="PANTHER" id="PTHR11079">
    <property type="entry name" value="CYTOSINE DEAMINASE FAMILY MEMBER"/>
    <property type="match status" value="1"/>
</dbReference>
<dbReference type="InterPro" id="IPR016193">
    <property type="entry name" value="Cytidine_deaminase-like"/>
</dbReference>
<feature type="signal peptide" evidence="1">
    <location>
        <begin position="1"/>
        <end position="21"/>
    </location>
</feature>
<dbReference type="Proteomes" id="UP000235672">
    <property type="component" value="Unassembled WGS sequence"/>
</dbReference>
<dbReference type="CDD" id="cd01285">
    <property type="entry name" value="nucleoside_deaminase"/>
    <property type="match status" value="1"/>
</dbReference>
<dbReference type="Gene3D" id="3.40.140.10">
    <property type="entry name" value="Cytidine Deaminase, domain 2"/>
    <property type="match status" value="1"/>
</dbReference>